<sequence length="56" mass="6281">APSTSTFAIITFASMYERVSSTYVQPISTELQTADILTKCLPQNLFVRHRKAMCGR</sequence>
<feature type="non-terminal residue" evidence="1">
    <location>
        <position position="1"/>
    </location>
</feature>
<gene>
    <name evidence="1" type="ORF">THAOC_10535</name>
</gene>
<evidence type="ECO:0000313" key="1">
    <source>
        <dbReference type="EMBL" id="EJK68297.1"/>
    </source>
</evidence>
<organism evidence="1 2">
    <name type="scientific">Thalassiosira oceanica</name>
    <name type="common">Marine diatom</name>
    <dbReference type="NCBI Taxonomy" id="159749"/>
    <lineage>
        <taxon>Eukaryota</taxon>
        <taxon>Sar</taxon>
        <taxon>Stramenopiles</taxon>
        <taxon>Ochrophyta</taxon>
        <taxon>Bacillariophyta</taxon>
        <taxon>Coscinodiscophyceae</taxon>
        <taxon>Thalassiosirophycidae</taxon>
        <taxon>Thalassiosirales</taxon>
        <taxon>Thalassiosiraceae</taxon>
        <taxon>Thalassiosira</taxon>
    </lineage>
</organism>
<reference evidence="1 2" key="1">
    <citation type="journal article" date="2012" name="Genome Biol.">
        <title>Genome and low-iron response of an oceanic diatom adapted to chronic iron limitation.</title>
        <authorList>
            <person name="Lommer M."/>
            <person name="Specht M."/>
            <person name="Roy A.S."/>
            <person name="Kraemer L."/>
            <person name="Andreson R."/>
            <person name="Gutowska M.A."/>
            <person name="Wolf J."/>
            <person name="Bergner S.V."/>
            <person name="Schilhabel M.B."/>
            <person name="Klostermeier U.C."/>
            <person name="Beiko R.G."/>
            <person name="Rosenstiel P."/>
            <person name="Hippler M."/>
            <person name="Laroche J."/>
        </authorList>
    </citation>
    <scope>NUCLEOTIDE SEQUENCE [LARGE SCALE GENOMIC DNA]</scope>
    <source>
        <strain evidence="1 2">CCMP1005</strain>
    </source>
</reference>
<dbReference type="Proteomes" id="UP000266841">
    <property type="component" value="Unassembled WGS sequence"/>
</dbReference>
<proteinExistence type="predicted"/>
<keyword evidence="2" id="KW-1185">Reference proteome</keyword>
<dbReference type="AlphaFoldDB" id="K0TCT2"/>
<accession>K0TCT2</accession>
<protein>
    <submittedName>
        <fullName evidence="1">Uncharacterized protein</fullName>
    </submittedName>
</protein>
<comment type="caution">
    <text evidence="1">The sequence shown here is derived from an EMBL/GenBank/DDBJ whole genome shotgun (WGS) entry which is preliminary data.</text>
</comment>
<evidence type="ECO:0000313" key="2">
    <source>
        <dbReference type="Proteomes" id="UP000266841"/>
    </source>
</evidence>
<dbReference type="EMBL" id="AGNL01011596">
    <property type="protein sequence ID" value="EJK68297.1"/>
    <property type="molecule type" value="Genomic_DNA"/>
</dbReference>
<name>K0TCT2_THAOC</name>